<dbReference type="Pfam" id="PF13564">
    <property type="entry name" value="DoxX_2"/>
    <property type="match status" value="1"/>
</dbReference>
<evidence type="ECO:0000256" key="2">
    <source>
        <dbReference type="ARBA" id="ARBA00022692"/>
    </source>
</evidence>
<sequence length="123" mass="13394">MKKNKIIYWIATSLVALSGLTAGIMYYANPALAVEFKHLGFTDYFRMELGAAKVFGAVALILPLVSGRIKEWAYAGFAITFISACIAHTAEAGVYAAIPPFMTLVVLVISYVYYTKVNTIKAS</sequence>
<feature type="transmembrane region" description="Helical" evidence="5">
    <location>
        <begin position="96"/>
        <end position="114"/>
    </location>
</feature>
<dbReference type="GO" id="GO:0016020">
    <property type="term" value="C:membrane"/>
    <property type="evidence" value="ECO:0007669"/>
    <property type="project" value="UniProtKB-SubCell"/>
</dbReference>
<keyword evidence="7" id="KW-1185">Reference proteome</keyword>
<evidence type="ECO:0000313" key="6">
    <source>
        <dbReference type="EMBL" id="SMO78755.1"/>
    </source>
</evidence>
<dbReference type="Proteomes" id="UP000320300">
    <property type="component" value="Unassembled WGS sequence"/>
</dbReference>
<dbReference type="EMBL" id="FXTN01000007">
    <property type="protein sequence ID" value="SMO78755.1"/>
    <property type="molecule type" value="Genomic_DNA"/>
</dbReference>
<keyword evidence="4 5" id="KW-0472">Membrane</keyword>
<keyword evidence="2 5" id="KW-0812">Transmembrane</keyword>
<reference evidence="6 7" key="1">
    <citation type="submission" date="2017-05" db="EMBL/GenBank/DDBJ databases">
        <authorList>
            <person name="Varghese N."/>
            <person name="Submissions S."/>
        </authorList>
    </citation>
    <scope>NUCLEOTIDE SEQUENCE [LARGE SCALE GENOMIC DNA]</scope>
    <source>
        <strain evidence="6 7">DSM 19036</strain>
    </source>
</reference>
<protein>
    <submittedName>
        <fullName evidence="6">DoxX-like family protein</fullName>
    </submittedName>
</protein>
<dbReference type="OrthoDB" id="7960583at2"/>
<name>A0A521E4F6_9SPHI</name>
<gene>
    <name evidence="6" type="ORF">SAMN06265348_1079</name>
</gene>
<evidence type="ECO:0000256" key="3">
    <source>
        <dbReference type="ARBA" id="ARBA00022989"/>
    </source>
</evidence>
<accession>A0A521E4F6</accession>
<organism evidence="6 7">
    <name type="scientific">Pedobacter westerhofensis</name>
    <dbReference type="NCBI Taxonomy" id="425512"/>
    <lineage>
        <taxon>Bacteria</taxon>
        <taxon>Pseudomonadati</taxon>
        <taxon>Bacteroidota</taxon>
        <taxon>Sphingobacteriia</taxon>
        <taxon>Sphingobacteriales</taxon>
        <taxon>Sphingobacteriaceae</taxon>
        <taxon>Pedobacter</taxon>
    </lineage>
</organism>
<feature type="transmembrane region" description="Helical" evidence="5">
    <location>
        <begin position="7"/>
        <end position="27"/>
    </location>
</feature>
<feature type="transmembrane region" description="Helical" evidence="5">
    <location>
        <begin position="47"/>
        <end position="65"/>
    </location>
</feature>
<feature type="transmembrane region" description="Helical" evidence="5">
    <location>
        <begin position="72"/>
        <end position="90"/>
    </location>
</feature>
<evidence type="ECO:0000313" key="7">
    <source>
        <dbReference type="Proteomes" id="UP000320300"/>
    </source>
</evidence>
<evidence type="ECO:0000256" key="4">
    <source>
        <dbReference type="ARBA" id="ARBA00023136"/>
    </source>
</evidence>
<comment type="subcellular location">
    <subcellularLocation>
        <location evidence="1">Membrane</location>
        <topology evidence="1">Multi-pass membrane protein</topology>
    </subcellularLocation>
</comment>
<proteinExistence type="predicted"/>
<dbReference type="AlphaFoldDB" id="A0A521E4F6"/>
<dbReference type="InterPro" id="IPR032808">
    <property type="entry name" value="DoxX"/>
</dbReference>
<evidence type="ECO:0000256" key="1">
    <source>
        <dbReference type="ARBA" id="ARBA00004141"/>
    </source>
</evidence>
<keyword evidence="3 5" id="KW-1133">Transmembrane helix</keyword>
<evidence type="ECO:0000256" key="5">
    <source>
        <dbReference type="SAM" id="Phobius"/>
    </source>
</evidence>
<dbReference type="RefSeq" id="WP_142528855.1">
    <property type="nucleotide sequence ID" value="NZ_CBCSJO010000007.1"/>
</dbReference>